<dbReference type="Proteomes" id="UP000199675">
    <property type="component" value="Unassembled WGS sequence"/>
</dbReference>
<dbReference type="InterPro" id="IPR000073">
    <property type="entry name" value="AB_hydrolase_1"/>
</dbReference>
<dbReference type="RefSeq" id="WP_091811729.1">
    <property type="nucleotide sequence ID" value="NZ_FNNE01000002.1"/>
</dbReference>
<name>A0A1H2TA70_9GAMM</name>
<evidence type="ECO:0000259" key="1">
    <source>
        <dbReference type="Pfam" id="PF00561"/>
    </source>
</evidence>
<dbReference type="STRING" id="488533.SAMN04487960_102381"/>
<reference evidence="2 3" key="1">
    <citation type="submission" date="2016-10" db="EMBL/GenBank/DDBJ databases">
        <authorList>
            <person name="de Groot N.N."/>
        </authorList>
    </citation>
    <scope>NUCLEOTIDE SEQUENCE [LARGE SCALE GENOMIC DNA]</scope>
    <source>
        <strain evidence="2 3">CGMCC 1.7059</strain>
    </source>
</reference>
<dbReference type="Pfam" id="PF00561">
    <property type="entry name" value="Abhydrolase_1"/>
    <property type="match status" value="1"/>
</dbReference>
<dbReference type="Gene3D" id="3.40.50.1820">
    <property type="entry name" value="alpha/beta hydrolase"/>
    <property type="match status" value="1"/>
</dbReference>
<evidence type="ECO:0000313" key="3">
    <source>
        <dbReference type="Proteomes" id="UP000199675"/>
    </source>
</evidence>
<dbReference type="AlphaFoldDB" id="A0A1H2TA70"/>
<organism evidence="2 3">
    <name type="scientific">Marinobacter mobilis</name>
    <dbReference type="NCBI Taxonomy" id="488533"/>
    <lineage>
        <taxon>Bacteria</taxon>
        <taxon>Pseudomonadati</taxon>
        <taxon>Pseudomonadota</taxon>
        <taxon>Gammaproteobacteria</taxon>
        <taxon>Pseudomonadales</taxon>
        <taxon>Marinobacteraceae</taxon>
        <taxon>Marinobacter</taxon>
    </lineage>
</organism>
<keyword evidence="3" id="KW-1185">Reference proteome</keyword>
<feature type="domain" description="AB hydrolase-1" evidence="1">
    <location>
        <begin position="54"/>
        <end position="224"/>
    </location>
</feature>
<evidence type="ECO:0000313" key="2">
    <source>
        <dbReference type="EMBL" id="SDW40792.1"/>
    </source>
</evidence>
<dbReference type="InterPro" id="IPR029058">
    <property type="entry name" value="AB_hydrolase_fold"/>
</dbReference>
<dbReference type="InterPro" id="IPR050228">
    <property type="entry name" value="Carboxylesterase_BioH"/>
</dbReference>
<dbReference type="OrthoDB" id="9780744at2"/>
<dbReference type="PANTHER" id="PTHR43194">
    <property type="entry name" value="HYDROLASE ALPHA/BETA FOLD FAMILY"/>
    <property type="match status" value="1"/>
</dbReference>
<accession>A0A1H2TA70</accession>
<dbReference type="EMBL" id="FNNE01000002">
    <property type="protein sequence ID" value="SDW40792.1"/>
    <property type="molecule type" value="Genomic_DNA"/>
</dbReference>
<sequence length="247" mass="26587">MASLSSYPAIVVVGGWGVPATMLQPLVADWPGVVHLATLDSGLVAGACGIDDVAARLLNRLPEAAVWLGWSQGGQVVMSAARQAPDQLQGAITLCSFPRFVASNDWNHGMAADTFRQFHDGLRTDPMRAWKRFLALQVMGGSNEKDGRRSLAPWLASGPPLGIEELETSLEWLAATDQRADWQHPAVPSLHIWGDQDYLVDGHVADQVSGWGAEVSRVSGMGHWPRGSAIACCQDEIRRFVASLGIV</sequence>
<gene>
    <name evidence="2" type="ORF">SAMN04487960_102381</name>
</gene>
<proteinExistence type="predicted"/>
<dbReference type="PANTHER" id="PTHR43194:SF2">
    <property type="entry name" value="PEROXISOMAL MEMBRANE PROTEIN LPX1"/>
    <property type="match status" value="1"/>
</dbReference>
<dbReference type="SUPFAM" id="SSF53474">
    <property type="entry name" value="alpha/beta-Hydrolases"/>
    <property type="match status" value="1"/>
</dbReference>
<protein>
    <submittedName>
        <fullName evidence="2">Pimeloyl-[acyl-carrier protein] methyl ester esterase</fullName>
    </submittedName>
</protein>